<dbReference type="EMBL" id="CP095071">
    <property type="protein sequence ID" value="UOQ86203.1"/>
    <property type="molecule type" value="Genomic_DNA"/>
</dbReference>
<organism evidence="1 2">
    <name type="scientific">Gracilibacillus salinarum</name>
    <dbReference type="NCBI Taxonomy" id="2932255"/>
    <lineage>
        <taxon>Bacteria</taxon>
        <taxon>Bacillati</taxon>
        <taxon>Bacillota</taxon>
        <taxon>Bacilli</taxon>
        <taxon>Bacillales</taxon>
        <taxon>Bacillaceae</taxon>
        <taxon>Gracilibacillus</taxon>
    </lineage>
</organism>
<sequence>MTYDEQIQQLRTELGAIHVDLRRITHDLQAHWAESIRIRERLIALQAEVDSE</sequence>
<evidence type="ECO:0000313" key="1">
    <source>
        <dbReference type="EMBL" id="UOQ86203.1"/>
    </source>
</evidence>
<keyword evidence="2" id="KW-1185">Reference proteome</keyword>
<accession>A0ABY4GP87</accession>
<dbReference type="Proteomes" id="UP000831537">
    <property type="component" value="Chromosome"/>
</dbReference>
<reference evidence="1 2" key="1">
    <citation type="submission" date="2022-04" db="EMBL/GenBank/DDBJ databases">
        <title>Gracilibacillus sp. isolated from saltern.</title>
        <authorList>
            <person name="Won M."/>
            <person name="Lee C.-M."/>
            <person name="Woen H.-Y."/>
            <person name="Kwon S.-W."/>
        </authorList>
    </citation>
    <scope>NUCLEOTIDE SEQUENCE [LARGE SCALE GENOMIC DNA]</scope>
    <source>
        <strain evidence="1 2">SSPM10-3</strain>
    </source>
</reference>
<evidence type="ECO:0000313" key="2">
    <source>
        <dbReference type="Proteomes" id="UP000831537"/>
    </source>
</evidence>
<name>A0ABY4GP87_9BACI</name>
<proteinExistence type="predicted"/>
<dbReference type="RefSeq" id="WP_244746524.1">
    <property type="nucleotide sequence ID" value="NZ_CP095071.1"/>
</dbReference>
<protein>
    <submittedName>
        <fullName evidence="1">Uncharacterized protein</fullName>
    </submittedName>
</protein>
<gene>
    <name evidence="1" type="ORF">MUN87_04710</name>
</gene>